<proteinExistence type="inferred from homology"/>
<dbReference type="AlphaFoldDB" id="A0A2M8VZM5"/>
<dbReference type="InterPro" id="IPR022877">
    <property type="entry name" value="UPF0173"/>
</dbReference>
<comment type="caution">
    <text evidence="5">The sequence shown here is derived from an EMBL/GenBank/DDBJ whole genome shotgun (WGS) entry which is preliminary data.</text>
</comment>
<feature type="domain" description="Metallo-beta-lactamase" evidence="4">
    <location>
        <begin position="46"/>
        <end position="249"/>
    </location>
</feature>
<keyword evidence="1 2" id="KW-0378">Hydrolase</keyword>
<evidence type="ECO:0000313" key="6">
    <source>
        <dbReference type="Proteomes" id="UP000229366"/>
    </source>
</evidence>
<protein>
    <recommendedName>
        <fullName evidence="2">UPF0173 metal-dependent hydrolase B0G85_0707</fullName>
    </recommendedName>
</protein>
<dbReference type="InterPro" id="IPR036866">
    <property type="entry name" value="RibonucZ/Hydroxyglut_hydro"/>
</dbReference>
<dbReference type="HAMAP" id="MF_00457">
    <property type="entry name" value="UPF0173"/>
    <property type="match status" value="1"/>
</dbReference>
<feature type="signal peptide" evidence="3">
    <location>
        <begin position="1"/>
        <end position="28"/>
    </location>
</feature>
<evidence type="ECO:0000259" key="4">
    <source>
        <dbReference type="SMART" id="SM00849"/>
    </source>
</evidence>
<dbReference type="InterPro" id="IPR050114">
    <property type="entry name" value="UPF0173_UPF0282_UlaG_hydrolase"/>
</dbReference>
<keyword evidence="3" id="KW-0732">Signal</keyword>
<feature type="chain" id="PRO_5014708688" description="UPF0173 metal-dependent hydrolase B0G85_0707" evidence="3">
    <location>
        <begin position="29"/>
        <end position="285"/>
    </location>
</feature>
<comment type="similarity">
    <text evidence="2">Belongs to the UPF0173 family.</text>
</comment>
<organism evidence="5 6">
    <name type="scientific">Polynucleobacter brandtiae</name>
    <dbReference type="NCBI Taxonomy" id="1938816"/>
    <lineage>
        <taxon>Bacteria</taxon>
        <taxon>Pseudomonadati</taxon>
        <taxon>Pseudomonadota</taxon>
        <taxon>Betaproteobacteria</taxon>
        <taxon>Burkholderiales</taxon>
        <taxon>Burkholderiaceae</taxon>
        <taxon>Polynucleobacter</taxon>
    </lineage>
</organism>
<dbReference type="RefSeq" id="WP_100379025.1">
    <property type="nucleotide sequence ID" value="NZ_CBCSBW010000001.1"/>
</dbReference>
<evidence type="ECO:0000256" key="3">
    <source>
        <dbReference type="SAM" id="SignalP"/>
    </source>
</evidence>
<dbReference type="SMART" id="SM00849">
    <property type="entry name" value="Lactamase_B"/>
    <property type="match status" value="1"/>
</dbReference>
<accession>A0A2M8VZM5</accession>
<dbReference type="Pfam" id="PF12706">
    <property type="entry name" value="Lactamase_B_2"/>
    <property type="match status" value="1"/>
</dbReference>
<keyword evidence="6" id="KW-1185">Reference proteome</keyword>
<gene>
    <name evidence="5" type="ORF">B0G85_0707</name>
</gene>
<evidence type="ECO:0000256" key="1">
    <source>
        <dbReference type="ARBA" id="ARBA00022801"/>
    </source>
</evidence>
<dbReference type="PANTHER" id="PTHR43546">
    <property type="entry name" value="UPF0173 METAL-DEPENDENT HYDROLASE MJ1163-RELATED"/>
    <property type="match status" value="1"/>
</dbReference>
<reference evidence="5 6" key="1">
    <citation type="submission" date="2017-11" db="EMBL/GenBank/DDBJ databases">
        <title>Genomic Encyclopedia of Type Strains, Phase III (KMG-III): the genomes of soil and plant-associated and newly described type strains.</title>
        <authorList>
            <person name="Whitman W."/>
        </authorList>
    </citation>
    <scope>NUCLEOTIDE SEQUENCE [LARGE SCALE GENOMIC DNA]</scope>
    <source>
        <strain evidence="5 6">UB-Domo-W1</strain>
    </source>
</reference>
<evidence type="ECO:0000313" key="5">
    <source>
        <dbReference type="EMBL" id="PJI83310.1"/>
    </source>
</evidence>
<dbReference type="SUPFAM" id="SSF56281">
    <property type="entry name" value="Metallo-hydrolase/oxidoreductase"/>
    <property type="match status" value="1"/>
</dbReference>
<dbReference type="Gene3D" id="3.60.15.10">
    <property type="entry name" value="Ribonuclease Z/Hydroxyacylglutathione hydrolase-like"/>
    <property type="match status" value="1"/>
</dbReference>
<evidence type="ECO:0000256" key="2">
    <source>
        <dbReference type="HAMAP-Rule" id="MF_00457"/>
    </source>
</evidence>
<dbReference type="GO" id="GO:0016787">
    <property type="term" value="F:hydrolase activity"/>
    <property type="evidence" value="ECO:0007669"/>
    <property type="project" value="UniProtKB-UniRule"/>
</dbReference>
<dbReference type="InterPro" id="IPR001279">
    <property type="entry name" value="Metallo-B-lactamas"/>
</dbReference>
<dbReference type="Proteomes" id="UP000229366">
    <property type="component" value="Unassembled WGS sequence"/>
</dbReference>
<dbReference type="EMBL" id="PGTX01000001">
    <property type="protein sequence ID" value="PJI83310.1"/>
    <property type="molecule type" value="Genomic_DNA"/>
</dbReference>
<dbReference type="NCBIfam" id="NF001911">
    <property type="entry name" value="PRK00685.1"/>
    <property type="match status" value="1"/>
</dbReference>
<dbReference type="PANTHER" id="PTHR43546:SF3">
    <property type="entry name" value="UPF0173 METAL-DEPENDENT HYDROLASE MJ1163"/>
    <property type="match status" value="1"/>
</dbReference>
<name>A0A2M8VZM5_9BURK</name>
<sequence length="285" mass="30992">MHVFRQFKALIVGLVSLILFGLNVSVHAQTAAKANTANSVDVLWLGQAGFRVKSPNGKIILIDPWITGGPKTPPMYKNDLAAIGPVDLLLVTHAHVDHIGDAPALAKLNNTKLYGPADMVTPLITLGILPADLGFRFNKTGRVNPLPGIKVTAVQAEHSSLLVWKNPATEKLESHPAGEAMGYIIELENGFKIWHMGDTGLFADMKFISEYYKPDLVMIPIGGNFTMAPDDAAYALRTWVKPKMVIPMHYNSNPLAKGTLAEFQEAMKGSAIKIIPMTEGQTVQF</sequence>
<dbReference type="OrthoDB" id="9805728at2"/>